<reference evidence="5 6" key="1">
    <citation type="journal article" date="2019" name="Plant Biotechnol. J.">
        <title>The red bayberry genome and genetic basis of sex determination.</title>
        <authorList>
            <person name="Jia H.M."/>
            <person name="Jia H.J."/>
            <person name="Cai Q.L."/>
            <person name="Wang Y."/>
            <person name="Zhao H.B."/>
            <person name="Yang W.F."/>
            <person name="Wang G.Y."/>
            <person name="Li Y.H."/>
            <person name="Zhan D.L."/>
            <person name="Shen Y.T."/>
            <person name="Niu Q.F."/>
            <person name="Chang L."/>
            <person name="Qiu J."/>
            <person name="Zhao L."/>
            <person name="Xie H.B."/>
            <person name="Fu W.Y."/>
            <person name="Jin J."/>
            <person name="Li X.W."/>
            <person name="Jiao Y."/>
            <person name="Zhou C.C."/>
            <person name="Tu T."/>
            <person name="Chai C.Y."/>
            <person name="Gao J.L."/>
            <person name="Fan L.J."/>
            <person name="van de Weg E."/>
            <person name="Wang J.Y."/>
            <person name="Gao Z.S."/>
        </authorList>
    </citation>
    <scope>NUCLEOTIDE SEQUENCE [LARGE SCALE GENOMIC DNA]</scope>
    <source>
        <tissue evidence="5">Leaves</tissue>
    </source>
</reference>
<dbReference type="PANTHER" id="PTHR13793">
    <property type="entry name" value="PHD FINGER PROTEINS"/>
    <property type="match status" value="1"/>
</dbReference>
<name>A0A6A1V8A3_9ROSI</name>
<dbReference type="Proteomes" id="UP000516437">
    <property type="component" value="Chromosome 7"/>
</dbReference>
<evidence type="ECO:0000256" key="3">
    <source>
        <dbReference type="ARBA" id="ARBA00022833"/>
    </source>
</evidence>
<comment type="caution">
    <text evidence="5">The sequence shown here is derived from an EMBL/GenBank/DDBJ whole genome shotgun (WGS) entry which is preliminary data.</text>
</comment>
<dbReference type="GO" id="GO:0032259">
    <property type="term" value="P:methylation"/>
    <property type="evidence" value="ECO:0007669"/>
    <property type="project" value="UniProtKB-KW"/>
</dbReference>
<dbReference type="OrthoDB" id="20839at2759"/>
<dbReference type="InterPro" id="IPR034732">
    <property type="entry name" value="EPHD"/>
</dbReference>
<keyword evidence="5" id="KW-0489">Methyltransferase</keyword>
<keyword evidence="6" id="KW-1185">Reference proteome</keyword>
<dbReference type="Pfam" id="PF13832">
    <property type="entry name" value="zf-HC5HC2H_2"/>
    <property type="match status" value="1"/>
</dbReference>
<evidence type="ECO:0000256" key="2">
    <source>
        <dbReference type="ARBA" id="ARBA00022771"/>
    </source>
</evidence>
<evidence type="ECO:0000313" key="5">
    <source>
        <dbReference type="EMBL" id="KAB1208396.1"/>
    </source>
</evidence>
<keyword evidence="2" id="KW-0863">Zinc-finger</keyword>
<dbReference type="GO" id="GO:0005634">
    <property type="term" value="C:nucleus"/>
    <property type="evidence" value="ECO:0007669"/>
    <property type="project" value="UniProtKB-ARBA"/>
</dbReference>
<gene>
    <name evidence="5" type="ORF">CJ030_MR7G001365</name>
</gene>
<dbReference type="EMBL" id="RXIC02000025">
    <property type="protein sequence ID" value="KAB1208396.1"/>
    <property type="molecule type" value="Genomic_DNA"/>
</dbReference>
<evidence type="ECO:0000256" key="1">
    <source>
        <dbReference type="ARBA" id="ARBA00022723"/>
    </source>
</evidence>
<proteinExistence type="predicted"/>
<dbReference type="InterPro" id="IPR050701">
    <property type="entry name" value="Histone_Mod_Regulator"/>
</dbReference>
<organism evidence="5 6">
    <name type="scientific">Morella rubra</name>
    <name type="common">Chinese bayberry</name>
    <dbReference type="NCBI Taxonomy" id="262757"/>
    <lineage>
        <taxon>Eukaryota</taxon>
        <taxon>Viridiplantae</taxon>
        <taxon>Streptophyta</taxon>
        <taxon>Embryophyta</taxon>
        <taxon>Tracheophyta</taxon>
        <taxon>Spermatophyta</taxon>
        <taxon>Magnoliopsida</taxon>
        <taxon>eudicotyledons</taxon>
        <taxon>Gunneridae</taxon>
        <taxon>Pentapetalae</taxon>
        <taxon>rosids</taxon>
        <taxon>fabids</taxon>
        <taxon>Fagales</taxon>
        <taxon>Myricaceae</taxon>
        <taxon>Morella</taxon>
    </lineage>
</organism>
<protein>
    <submittedName>
        <fullName evidence="5">Histone-lysine N-methyltransferase ATX2</fullName>
    </submittedName>
</protein>
<keyword evidence="3" id="KW-0862">Zinc</keyword>
<dbReference type="GO" id="GO:0008168">
    <property type="term" value="F:methyltransferase activity"/>
    <property type="evidence" value="ECO:0007669"/>
    <property type="project" value="UniProtKB-KW"/>
</dbReference>
<evidence type="ECO:0000259" key="4">
    <source>
        <dbReference type="PROSITE" id="PS51805"/>
    </source>
</evidence>
<keyword evidence="1" id="KW-0479">Metal-binding</keyword>
<evidence type="ECO:0000313" key="6">
    <source>
        <dbReference type="Proteomes" id="UP000516437"/>
    </source>
</evidence>
<dbReference type="GO" id="GO:0008270">
    <property type="term" value="F:zinc ion binding"/>
    <property type="evidence" value="ECO:0007669"/>
    <property type="project" value="UniProtKB-KW"/>
</dbReference>
<accession>A0A6A1V8A3</accession>
<sequence length="203" mass="22280">MGLKVSRSLEQCGPTALTFSIDMSNGCPQTPNHELTRRHTIFLLTSAMLAATYGLHVDRSDTLRFGLLKSSPSVDKKKPRPLCNLRLNLSNLASSPPTYQVTEPRKLEWIPNSTAYLLSKGSYSCNKKSSNKTEALLCPTSSCLCLTEGGALKPTVAGSWAHMVCALLVPDVLFADTEGQEGIDCSKVPKKRWEIQVIQVLWL</sequence>
<feature type="domain" description="PHD-type" evidence="4">
    <location>
        <begin position="139"/>
        <end position="203"/>
    </location>
</feature>
<dbReference type="AlphaFoldDB" id="A0A6A1V8A3"/>
<dbReference type="PANTHER" id="PTHR13793:SF148">
    <property type="entry name" value="RING_FYVE_PHD ZINC FINGER SUPERFAMILY PROTEIN"/>
    <property type="match status" value="1"/>
</dbReference>
<dbReference type="PROSITE" id="PS51805">
    <property type="entry name" value="EPHD"/>
    <property type="match status" value="1"/>
</dbReference>
<dbReference type="GO" id="GO:0006357">
    <property type="term" value="P:regulation of transcription by RNA polymerase II"/>
    <property type="evidence" value="ECO:0007669"/>
    <property type="project" value="TreeGrafter"/>
</dbReference>
<keyword evidence="5" id="KW-0808">Transferase</keyword>